<dbReference type="GO" id="GO:0045333">
    <property type="term" value="P:cellular respiration"/>
    <property type="evidence" value="ECO:0007669"/>
    <property type="project" value="InterPro"/>
</dbReference>
<organism evidence="5 6">
    <name type="scientific">Theileria orientalis</name>
    <dbReference type="NCBI Taxonomy" id="68886"/>
    <lineage>
        <taxon>Eukaryota</taxon>
        <taxon>Sar</taxon>
        <taxon>Alveolata</taxon>
        <taxon>Apicomplexa</taxon>
        <taxon>Aconoidasida</taxon>
        <taxon>Piroplasmida</taxon>
        <taxon>Theileriidae</taxon>
        <taxon>Theileria</taxon>
    </lineage>
</organism>
<evidence type="ECO:0000313" key="5">
    <source>
        <dbReference type="EMBL" id="UVC54212.1"/>
    </source>
</evidence>
<reference evidence="5" key="1">
    <citation type="submission" date="2022-07" db="EMBL/GenBank/DDBJ databases">
        <title>Evaluation of T. orientalis genome assembly methods using nanopore sequencing and analysis of variation between genomes.</title>
        <authorList>
            <person name="Yam J."/>
            <person name="Micallef M.L."/>
            <person name="Liu M."/>
            <person name="Djordjevic S.P."/>
            <person name="Bogema D.R."/>
            <person name="Jenkins C."/>
        </authorList>
    </citation>
    <scope>NUCLEOTIDE SEQUENCE</scope>
    <source>
        <strain evidence="5">Fish Creek</strain>
    </source>
</reference>
<dbReference type="GO" id="GO:0048039">
    <property type="term" value="F:ubiquinone binding"/>
    <property type="evidence" value="ECO:0007669"/>
    <property type="project" value="InterPro"/>
</dbReference>
<dbReference type="CDD" id="cd07813">
    <property type="entry name" value="COQ10p_like"/>
    <property type="match status" value="1"/>
</dbReference>
<evidence type="ECO:0000313" key="6">
    <source>
        <dbReference type="Proteomes" id="UP000244803"/>
    </source>
</evidence>
<proteinExistence type="inferred from homology"/>
<comment type="subunit">
    <text evidence="2">Interacts with coenzyme Q.</text>
</comment>
<dbReference type="GO" id="GO:0005739">
    <property type="term" value="C:mitochondrion"/>
    <property type="evidence" value="ECO:0007669"/>
    <property type="project" value="TreeGrafter"/>
</dbReference>
<name>A0A976SKI1_THEOR</name>
<comment type="similarity">
    <text evidence="1">Belongs to the COQ10 family.</text>
</comment>
<dbReference type="AlphaFoldDB" id="A0A976SKI1"/>
<evidence type="ECO:0000256" key="3">
    <source>
        <dbReference type="ARBA" id="ARBA00024947"/>
    </source>
</evidence>
<protein>
    <recommendedName>
        <fullName evidence="4">Coenzyme Q-binding protein COQ10 START domain-containing protein</fullName>
    </recommendedName>
</protein>
<sequence>MFKAPAILRRLNLGLNTNTLYYRKSKFIEIPTDRVFNTILDIPNYHNFVPWCTESRWIDQPIRDHSPQFHRNAILTVNFLFVKESYVSKVSYEPHRYIKAVASDSKLFEKLDTTWALQSENNGTLIDFSICYKFRNPLYQHLSNTFNDKIAKTMLSQFVNECNFRLNSDKRLYNT</sequence>
<dbReference type="InterPro" id="IPR023393">
    <property type="entry name" value="START-like_dom_sf"/>
</dbReference>
<dbReference type="Proteomes" id="UP000244803">
    <property type="component" value="Chromosome 3"/>
</dbReference>
<dbReference type="SUPFAM" id="SSF55961">
    <property type="entry name" value="Bet v1-like"/>
    <property type="match status" value="1"/>
</dbReference>
<dbReference type="EMBL" id="CP056066">
    <property type="protein sequence ID" value="UVC54212.1"/>
    <property type="molecule type" value="Genomic_DNA"/>
</dbReference>
<dbReference type="PANTHER" id="PTHR12901">
    <property type="entry name" value="SPERM PROTEIN HOMOLOG"/>
    <property type="match status" value="1"/>
</dbReference>
<dbReference type="InterPro" id="IPR044996">
    <property type="entry name" value="COQ10-like"/>
</dbReference>
<dbReference type="PANTHER" id="PTHR12901:SF10">
    <property type="entry name" value="COENZYME Q-BINDING PROTEIN COQ10, MITOCHONDRIAL"/>
    <property type="match status" value="1"/>
</dbReference>
<evidence type="ECO:0000259" key="4">
    <source>
        <dbReference type="Pfam" id="PF03364"/>
    </source>
</evidence>
<evidence type="ECO:0000256" key="1">
    <source>
        <dbReference type="ARBA" id="ARBA00006885"/>
    </source>
</evidence>
<evidence type="ECO:0000256" key="2">
    <source>
        <dbReference type="ARBA" id="ARBA00011814"/>
    </source>
</evidence>
<comment type="function">
    <text evidence="3">Required for the function of coenzyme Q in the respiratory chain. May serve as a chaperone or may be involved in the transport of Q6 from its site of synthesis to the catalytic sites of the respiratory complexes.</text>
</comment>
<accession>A0A976SKI1</accession>
<dbReference type="InterPro" id="IPR005031">
    <property type="entry name" value="COQ10_START"/>
</dbReference>
<dbReference type="Gene3D" id="3.30.530.20">
    <property type="match status" value="1"/>
</dbReference>
<dbReference type="Pfam" id="PF03364">
    <property type="entry name" value="Polyketide_cyc"/>
    <property type="match status" value="1"/>
</dbReference>
<feature type="domain" description="Coenzyme Q-binding protein COQ10 START" evidence="4">
    <location>
        <begin position="28"/>
        <end position="158"/>
    </location>
</feature>
<gene>
    <name evidence="5" type="ORF">MACJ_003745</name>
</gene>